<keyword evidence="3" id="KW-1185">Reference proteome</keyword>
<proteinExistence type="predicted"/>
<dbReference type="KEGG" id="gbe:GbCGDNIH1_7048"/>
<dbReference type="AlphaFoldDB" id="A0A286M2X8"/>
<feature type="region of interest" description="Disordered" evidence="1">
    <location>
        <begin position="1"/>
        <end position="44"/>
    </location>
</feature>
<evidence type="ECO:0000256" key="1">
    <source>
        <dbReference type="SAM" id="MobiDB-lite"/>
    </source>
</evidence>
<evidence type="ECO:0000313" key="2">
    <source>
        <dbReference type="EMBL" id="ASV62377.1"/>
    </source>
</evidence>
<gene>
    <name evidence="2" type="ordered locus">GbCGDNIH1_7048</name>
</gene>
<dbReference type="EMBL" id="CP000394">
    <property type="protein sequence ID" value="ASV62377.1"/>
    <property type="molecule type" value="Genomic_DNA"/>
</dbReference>
<dbReference type="Proteomes" id="UP000001963">
    <property type="component" value="Chromosome"/>
</dbReference>
<protein>
    <submittedName>
        <fullName evidence="2">Uncharacterized protein</fullName>
    </submittedName>
</protein>
<organism evidence="2 3">
    <name type="scientific">Granulibacter bethesdensis (strain ATCC BAA-1260 / CGDNIH1)</name>
    <dbReference type="NCBI Taxonomy" id="391165"/>
    <lineage>
        <taxon>Bacteria</taxon>
        <taxon>Pseudomonadati</taxon>
        <taxon>Pseudomonadota</taxon>
        <taxon>Alphaproteobacteria</taxon>
        <taxon>Acetobacterales</taxon>
        <taxon>Acetobacteraceae</taxon>
        <taxon>Granulibacter</taxon>
    </lineage>
</organism>
<evidence type="ECO:0000313" key="3">
    <source>
        <dbReference type="Proteomes" id="UP000001963"/>
    </source>
</evidence>
<name>A0A286M2X8_GRABC</name>
<feature type="compositionally biased region" description="Polar residues" evidence="1">
    <location>
        <begin position="24"/>
        <end position="36"/>
    </location>
</feature>
<accession>A0A286M2X8</accession>
<feature type="compositionally biased region" description="Acidic residues" evidence="1">
    <location>
        <begin position="1"/>
        <end position="10"/>
    </location>
</feature>
<reference evidence="2 3" key="1">
    <citation type="journal article" date="2007" name="J. Bacteriol.">
        <title>Genome sequence analysis of the emerging human pathogenic acetic acid bacterium Granulibacter bethesdensis.</title>
        <authorList>
            <person name="Greenberg D.E."/>
            <person name="Porcella S.F."/>
            <person name="Zelazny A.M."/>
            <person name="Virtaneva K."/>
            <person name="Sturdevant D.E."/>
            <person name="Kupko J.J.III."/>
            <person name="Barbian K.D."/>
            <person name="Babar A."/>
            <person name="Dorward D.W."/>
            <person name="Holland S.M."/>
        </authorList>
    </citation>
    <scope>NUCLEOTIDE SEQUENCE [LARGE SCALE GENOMIC DNA]</scope>
    <source>
        <strain evidence="3">ATCC BAA-1260 / CGDNIH1</strain>
    </source>
</reference>
<sequence>MPSIGEEEASYDSKPDRPPRWHQAGSTLPCRTQSHCGFSAGIPK</sequence>